<accession>A0ABS3JKV2</accession>
<proteinExistence type="predicted"/>
<keyword evidence="2" id="KW-1185">Reference proteome</keyword>
<dbReference type="Proteomes" id="UP000664628">
    <property type="component" value="Unassembled WGS sequence"/>
</dbReference>
<sequence length="69" mass="7792">MLVPKVIERVNLLGYTFSFGESVFSDIISDYDIDTEILAQKACDVFRNADLENLLVIADIDSIGLEEFF</sequence>
<evidence type="ECO:0000313" key="2">
    <source>
        <dbReference type="Proteomes" id="UP000664628"/>
    </source>
</evidence>
<evidence type="ECO:0000313" key="1">
    <source>
        <dbReference type="EMBL" id="MBO0950628.1"/>
    </source>
</evidence>
<name>A0ABS3JKV2_9BACT</name>
<dbReference type="RefSeq" id="WP_207330558.1">
    <property type="nucleotide sequence ID" value="NZ_JAFMYW010000005.1"/>
</dbReference>
<comment type="caution">
    <text evidence="1">The sequence shown here is derived from an EMBL/GenBank/DDBJ whole genome shotgun (WGS) entry which is preliminary data.</text>
</comment>
<dbReference type="EMBL" id="JAFMYW010000005">
    <property type="protein sequence ID" value="MBO0950628.1"/>
    <property type="molecule type" value="Genomic_DNA"/>
</dbReference>
<gene>
    <name evidence="1" type="ORF">J2I46_18685</name>
</gene>
<protein>
    <submittedName>
        <fullName evidence="1">Uncharacterized protein</fullName>
    </submittedName>
</protein>
<organism evidence="1 2">
    <name type="scientific">Fibrella forsythiae</name>
    <dbReference type="NCBI Taxonomy" id="2817061"/>
    <lineage>
        <taxon>Bacteria</taxon>
        <taxon>Pseudomonadati</taxon>
        <taxon>Bacteroidota</taxon>
        <taxon>Cytophagia</taxon>
        <taxon>Cytophagales</taxon>
        <taxon>Spirosomataceae</taxon>
        <taxon>Fibrella</taxon>
    </lineage>
</organism>
<reference evidence="1 2" key="1">
    <citation type="submission" date="2021-03" db="EMBL/GenBank/DDBJ databases">
        <title>Fibrella sp. HMF5405 genome sequencing and assembly.</title>
        <authorList>
            <person name="Kang H."/>
            <person name="Kim H."/>
            <person name="Bae S."/>
            <person name="Joh K."/>
        </authorList>
    </citation>
    <scope>NUCLEOTIDE SEQUENCE [LARGE SCALE GENOMIC DNA]</scope>
    <source>
        <strain evidence="1 2">HMF5405</strain>
    </source>
</reference>